<feature type="binding site" evidence="4">
    <location>
        <position position="301"/>
    </location>
    <ligand>
        <name>Mn(2+)</name>
        <dbReference type="ChEBI" id="CHEBI:29035"/>
        <label>2</label>
    </ligand>
</feature>
<organism evidence="7 8">
    <name type="scientific">Variovorax rhizosphaerae</name>
    <dbReference type="NCBI Taxonomy" id="1836200"/>
    <lineage>
        <taxon>Bacteria</taxon>
        <taxon>Pseudomonadati</taxon>
        <taxon>Pseudomonadota</taxon>
        <taxon>Betaproteobacteria</taxon>
        <taxon>Burkholderiales</taxon>
        <taxon>Comamonadaceae</taxon>
        <taxon>Variovorax</taxon>
    </lineage>
</organism>
<dbReference type="Gene3D" id="3.30.70.1250">
    <property type="entry name" value="Phosphopentomutase"/>
    <property type="match status" value="1"/>
</dbReference>
<proteinExistence type="inferred from homology"/>
<evidence type="ECO:0000256" key="2">
    <source>
        <dbReference type="ARBA" id="ARBA00022723"/>
    </source>
</evidence>
<evidence type="ECO:0000256" key="4">
    <source>
        <dbReference type="HAMAP-Rule" id="MF_00740"/>
    </source>
</evidence>
<dbReference type="CDD" id="cd16009">
    <property type="entry name" value="PPM"/>
    <property type="match status" value="1"/>
</dbReference>
<dbReference type="GO" id="GO:0008973">
    <property type="term" value="F:phosphopentomutase activity"/>
    <property type="evidence" value="ECO:0007669"/>
    <property type="project" value="UniProtKB-EC"/>
</dbReference>
<comment type="catalytic activity">
    <reaction evidence="4">
        <text>alpha-D-ribose 1-phosphate = D-ribose 5-phosphate</text>
        <dbReference type="Rhea" id="RHEA:18793"/>
        <dbReference type="ChEBI" id="CHEBI:57720"/>
        <dbReference type="ChEBI" id="CHEBI:78346"/>
        <dbReference type="EC" id="5.4.2.7"/>
    </reaction>
</comment>
<comment type="subcellular location">
    <subcellularLocation>
        <location evidence="4">Cytoplasm</location>
    </subcellularLocation>
</comment>
<dbReference type="HAMAP" id="MF_00740">
    <property type="entry name" value="Phosphopentomut"/>
    <property type="match status" value="1"/>
</dbReference>
<feature type="binding site" evidence="4">
    <location>
        <position position="296"/>
    </location>
    <ligand>
        <name>Mn(2+)</name>
        <dbReference type="ChEBI" id="CHEBI:29035"/>
        <label>2</label>
    </ligand>
</feature>
<dbReference type="InterPro" id="IPR006124">
    <property type="entry name" value="Metalloenzyme"/>
</dbReference>
<feature type="binding site" evidence="4">
    <location>
        <position position="10"/>
    </location>
    <ligand>
        <name>Mn(2+)</name>
        <dbReference type="ChEBI" id="CHEBI:29035"/>
        <label>1</label>
    </ligand>
</feature>
<dbReference type="NCBIfam" id="TIGR01696">
    <property type="entry name" value="deoB"/>
    <property type="match status" value="1"/>
</dbReference>
<dbReference type="SUPFAM" id="SSF143856">
    <property type="entry name" value="DeoB insert domain-like"/>
    <property type="match status" value="1"/>
</dbReference>
<comment type="cofactor">
    <cofactor evidence="4">
        <name>Mn(2+)</name>
        <dbReference type="ChEBI" id="CHEBI:29035"/>
    </cofactor>
    <text evidence="4">Binds 2 manganese ions.</text>
</comment>
<keyword evidence="3 4" id="KW-0464">Manganese</keyword>
<feature type="binding site" evidence="4">
    <location>
        <position position="349"/>
    </location>
    <ligand>
        <name>Mn(2+)</name>
        <dbReference type="ChEBI" id="CHEBI:29035"/>
        <label>2</label>
    </ligand>
</feature>
<dbReference type="InterPro" id="IPR010045">
    <property type="entry name" value="DeoB"/>
</dbReference>
<keyword evidence="4" id="KW-0963">Cytoplasm</keyword>
<dbReference type="PANTHER" id="PTHR21110:SF0">
    <property type="entry name" value="PHOSPHOPENTOMUTASE"/>
    <property type="match status" value="1"/>
</dbReference>
<evidence type="ECO:0000256" key="1">
    <source>
        <dbReference type="ARBA" id="ARBA00010373"/>
    </source>
</evidence>
<feature type="binding site" evidence="4">
    <location>
        <position position="338"/>
    </location>
    <ligand>
        <name>Mn(2+)</name>
        <dbReference type="ChEBI" id="CHEBI:29035"/>
        <label>1</label>
    </ligand>
</feature>
<comment type="catalytic activity">
    <reaction evidence="4">
        <text>2-deoxy-alpha-D-ribose 1-phosphate = 2-deoxy-D-ribose 5-phosphate</text>
        <dbReference type="Rhea" id="RHEA:27658"/>
        <dbReference type="ChEBI" id="CHEBI:57259"/>
        <dbReference type="ChEBI" id="CHEBI:62877"/>
        <dbReference type="EC" id="5.4.2.7"/>
    </reaction>
</comment>
<comment type="pathway">
    <text evidence="4">Carbohydrate degradation; 2-deoxy-D-ribose 1-phosphate degradation; D-glyceraldehyde 3-phosphate and acetaldehyde from 2-deoxy-alpha-D-ribose 1-phosphate: step 1/2.</text>
</comment>
<reference evidence="7 8" key="1">
    <citation type="submission" date="2024-03" db="EMBL/GenBank/DDBJ databases">
        <title>Novel species of the genus Variovorax.</title>
        <authorList>
            <person name="Liu Q."/>
            <person name="Xin Y.-H."/>
        </authorList>
    </citation>
    <scope>NUCLEOTIDE SEQUENCE [LARGE SCALE GENOMIC DNA]</scope>
    <source>
        <strain evidence="7 8">KACC 18900</strain>
    </source>
</reference>
<keyword evidence="4 7" id="KW-0413">Isomerase</keyword>
<feature type="domain" description="Metalloenzyme" evidence="6">
    <location>
        <begin position="3"/>
        <end position="388"/>
    </location>
</feature>
<sequence length="400" mass="42830">MTRSFILVLDSLGVGAAPDAAAFGDSGSNTLGHIAEWREAQGQPLRIPHLESLGLAAASHAASGTWPAACAQRDGFTGAWAAAAERSRGKDTPSGHWEMSGVPVDFDWGVFAEPDPCFPPELIRAWTEACGLDGILGDCHASGTEIIARLGDAHVATGRPIVYTSGDSVFQVAVHEEHFGLERLYKICKVAFELLQPYRIARVIARPFTGANGDYKRTANRKDIAVPPPGETLLDVASREGREVIALGKIGDIFAMRGVTQLHKAPDNMGMFDHLMTQVDSAPEGALVFANFVDFDQNYGHRRDLAGYAQALEAFDARLPAFMAKLRPGDLCAFTADHGCDPTFPGSDHTREYVPQLFAGPGVKAQSLGLRESFCDLGQTVARHLGLPALMHGTPLSLSA</sequence>
<dbReference type="SUPFAM" id="SSF53649">
    <property type="entry name" value="Alkaline phosphatase-like"/>
    <property type="match status" value="1"/>
</dbReference>
<dbReference type="InterPro" id="IPR017850">
    <property type="entry name" value="Alkaline_phosphatase_core_sf"/>
</dbReference>
<feature type="binding site" evidence="4">
    <location>
        <position position="337"/>
    </location>
    <ligand>
        <name>Mn(2+)</name>
        <dbReference type="ChEBI" id="CHEBI:29035"/>
        <label>1</label>
    </ligand>
</feature>
<evidence type="ECO:0000256" key="3">
    <source>
        <dbReference type="ARBA" id="ARBA00023211"/>
    </source>
</evidence>
<dbReference type="InterPro" id="IPR024052">
    <property type="entry name" value="Phosphopentomutase_DeoB_cap_sf"/>
</dbReference>
<dbReference type="EC" id="5.4.2.7" evidence="4 5"/>
<dbReference type="PANTHER" id="PTHR21110">
    <property type="entry name" value="PHOSPHOPENTOMUTASE"/>
    <property type="match status" value="1"/>
</dbReference>
<dbReference type="EMBL" id="JBBKZT010000007">
    <property type="protein sequence ID" value="MEJ8848313.1"/>
    <property type="molecule type" value="Genomic_DNA"/>
</dbReference>
<protein>
    <recommendedName>
        <fullName evidence="4 5">Phosphopentomutase</fullName>
        <ecNumber evidence="4 5">5.4.2.7</ecNumber>
    </recommendedName>
    <alternativeName>
        <fullName evidence="4">Phosphodeoxyribomutase</fullName>
    </alternativeName>
</protein>
<keyword evidence="8" id="KW-1185">Reference proteome</keyword>
<dbReference type="Proteomes" id="UP001385892">
    <property type="component" value="Unassembled WGS sequence"/>
</dbReference>
<keyword evidence="2 4" id="KW-0479">Metal-binding</keyword>
<evidence type="ECO:0000256" key="5">
    <source>
        <dbReference type="NCBIfam" id="TIGR01696"/>
    </source>
</evidence>
<evidence type="ECO:0000259" key="6">
    <source>
        <dbReference type="Pfam" id="PF01676"/>
    </source>
</evidence>
<dbReference type="RefSeq" id="WP_340343442.1">
    <property type="nucleotide sequence ID" value="NZ_JBBKZT010000007.1"/>
</dbReference>
<dbReference type="Gene3D" id="3.40.720.10">
    <property type="entry name" value="Alkaline Phosphatase, subunit A"/>
    <property type="match status" value="1"/>
</dbReference>
<name>A0ABU8WLA3_9BURK</name>
<evidence type="ECO:0000313" key="8">
    <source>
        <dbReference type="Proteomes" id="UP001385892"/>
    </source>
</evidence>
<comment type="caution">
    <text evidence="7">The sequence shown here is derived from an EMBL/GenBank/DDBJ whole genome shotgun (WGS) entry which is preliminary data.</text>
</comment>
<gene>
    <name evidence="4" type="primary">deoB</name>
    <name evidence="7" type="ORF">WKW82_16770</name>
</gene>
<evidence type="ECO:0000313" key="7">
    <source>
        <dbReference type="EMBL" id="MEJ8848313.1"/>
    </source>
</evidence>
<comment type="similarity">
    <text evidence="1 4">Belongs to the phosphopentomutase family.</text>
</comment>
<comment type="function">
    <text evidence="4">Isomerase that catalyzes the conversion of deoxy-ribose 1-phosphate (dRib-1-P) and ribose 1-phosphate (Rib-1-P) to deoxy-ribose 5-phosphate (dRib-5-P) and ribose 5-phosphate (Rib-5-P), respectively.</text>
</comment>
<dbReference type="PIRSF" id="PIRSF001491">
    <property type="entry name" value="Ppentomutase"/>
    <property type="match status" value="1"/>
</dbReference>
<accession>A0ABU8WLA3</accession>
<dbReference type="NCBIfam" id="NF003766">
    <property type="entry name" value="PRK05362.1"/>
    <property type="match status" value="1"/>
</dbReference>
<dbReference type="Pfam" id="PF01676">
    <property type="entry name" value="Metalloenzyme"/>
    <property type="match status" value="1"/>
</dbReference>